<evidence type="ECO:0000256" key="6">
    <source>
        <dbReference type="SAM" id="Phobius"/>
    </source>
</evidence>
<evidence type="ECO:0000256" key="5">
    <source>
        <dbReference type="SAM" id="MobiDB-lite"/>
    </source>
</evidence>
<keyword evidence="6" id="KW-0472">Membrane</keyword>
<gene>
    <name evidence="8" type="ORF">FIV42_05150</name>
</gene>
<reference evidence="8 9" key="1">
    <citation type="submission" date="2019-06" db="EMBL/GenBank/DDBJ databases">
        <title>Persicimonas caeni gen. nov., sp. nov., a predatory bacterium isolated from solar saltern.</title>
        <authorList>
            <person name="Wang S."/>
        </authorList>
    </citation>
    <scope>NUCLEOTIDE SEQUENCE [LARGE SCALE GENOMIC DNA]</scope>
    <source>
        <strain evidence="8 9">YN101</strain>
    </source>
</reference>
<evidence type="ECO:0000313" key="9">
    <source>
        <dbReference type="Proteomes" id="UP000315995"/>
    </source>
</evidence>
<organism evidence="8 9">
    <name type="scientific">Persicimonas caeni</name>
    <dbReference type="NCBI Taxonomy" id="2292766"/>
    <lineage>
        <taxon>Bacteria</taxon>
        <taxon>Deltaproteobacteria</taxon>
        <taxon>Bradymonadales</taxon>
        <taxon>Bradymonadaceae</taxon>
        <taxon>Persicimonas</taxon>
    </lineage>
</organism>
<protein>
    <submittedName>
        <fullName evidence="8">Cytochrome c</fullName>
    </submittedName>
</protein>
<evidence type="ECO:0000256" key="4">
    <source>
        <dbReference type="PROSITE-ProRule" id="PRU00433"/>
    </source>
</evidence>
<feature type="transmembrane region" description="Helical" evidence="6">
    <location>
        <begin position="21"/>
        <end position="43"/>
    </location>
</feature>
<dbReference type="EMBL" id="CP041186">
    <property type="protein sequence ID" value="QDG50141.1"/>
    <property type="molecule type" value="Genomic_DNA"/>
</dbReference>
<evidence type="ECO:0000259" key="7">
    <source>
        <dbReference type="PROSITE" id="PS51007"/>
    </source>
</evidence>
<name>A0A4Y6PP82_PERCE</name>
<accession>A0A5B8Y025</accession>
<keyword evidence="2 4" id="KW-0479">Metal-binding</keyword>
<evidence type="ECO:0000256" key="3">
    <source>
        <dbReference type="ARBA" id="ARBA00023004"/>
    </source>
</evidence>
<evidence type="ECO:0000256" key="2">
    <source>
        <dbReference type="ARBA" id="ARBA00022723"/>
    </source>
</evidence>
<dbReference type="InterPro" id="IPR009056">
    <property type="entry name" value="Cyt_c-like_dom"/>
</dbReference>
<sequence>MTPVRLAREVETGDKIMKQGLITAVALLVAGALFALAFIYSGLFPIAANDANSAFKEWVFGTTMEEAVADRADEVEVPANLVTDERVAKGVAHYDSMCVMCHGAPGKERATFAEHMTPEPPEMTHAAEEWSAAAVFWITKHGIEMSGMPAWAPDHSTEDLWSVVAAVSQFPEMSPERYAELAKQGGHDQQAPQDQPTGGGPTDEPHHDDGHMHSH</sequence>
<keyword evidence="6" id="KW-0812">Transmembrane</keyword>
<dbReference type="Gene3D" id="1.10.760.10">
    <property type="entry name" value="Cytochrome c-like domain"/>
    <property type="match status" value="1"/>
</dbReference>
<keyword evidence="3 4" id="KW-0408">Iron</keyword>
<dbReference type="GO" id="GO:0020037">
    <property type="term" value="F:heme binding"/>
    <property type="evidence" value="ECO:0007669"/>
    <property type="project" value="InterPro"/>
</dbReference>
<proteinExistence type="predicted"/>
<dbReference type="Pfam" id="PF13442">
    <property type="entry name" value="Cytochrome_CBB3"/>
    <property type="match status" value="1"/>
</dbReference>
<keyword evidence="1 4" id="KW-0349">Heme</keyword>
<dbReference type="GO" id="GO:0009055">
    <property type="term" value="F:electron transfer activity"/>
    <property type="evidence" value="ECO:0007669"/>
    <property type="project" value="InterPro"/>
</dbReference>
<evidence type="ECO:0000256" key="1">
    <source>
        <dbReference type="ARBA" id="ARBA00022617"/>
    </source>
</evidence>
<accession>A0A4Y6PP82</accession>
<keyword evidence="9" id="KW-1185">Reference proteome</keyword>
<feature type="region of interest" description="Disordered" evidence="5">
    <location>
        <begin position="175"/>
        <end position="215"/>
    </location>
</feature>
<feature type="compositionally biased region" description="Basic and acidic residues" evidence="5">
    <location>
        <begin position="203"/>
        <end position="215"/>
    </location>
</feature>
<dbReference type="Proteomes" id="UP000315995">
    <property type="component" value="Chromosome"/>
</dbReference>
<feature type="domain" description="Cytochrome c" evidence="7">
    <location>
        <begin position="85"/>
        <end position="171"/>
    </location>
</feature>
<dbReference type="OrthoDB" id="9773456at2"/>
<dbReference type="GO" id="GO:0046872">
    <property type="term" value="F:metal ion binding"/>
    <property type="evidence" value="ECO:0007669"/>
    <property type="project" value="UniProtKB-KW"/>
</dbReference>
<dbReference type="PROSITE" id="PS51007">
    <property type="entry name" value="CYTC"/>
    <property type="match status" value="1"/>
</dbReference>
<evidence type="ECO:0000313" key="8">
    <source>
        <dbReference type="EMBL" id="QDG50141.1"/>
    </source>
</evidence>
<dbReference type="SUPFAM" id="SSF46626">
    <property type="entry name" value="Cytochrome c"/>
    <property type="match status" value="1"/>
</dbReference>
<dbReference type="AlphaFoldDB" id="A0A4Y6PP82"/>
<dbReference type="InterPro" id="IPR036909">
    <property type="entry name" value="Cyt_c-like_dom_sf"/>
</dbReference>
<keyword evidence="6" id="KW-1133">Transmembrane helix</keyword>